<dbReference type="EMBL" id="CP133838">
    <property type="protein sequence ID" value="WMY72522.1"/>
    <property type="molecule type" value="Genomic_DNA"/>
</dbReference>
<dbReference type="SUPFAM" id="SSF53649">
    <property type="entry name" value="Alkaline phosphatase-like"/>
    <property type="match status" value="1"/>
</dbReference>
<evidence type="ECO:0000313" key="4">
    <source>
        <dbReference type="EMBL" id="WMY72522.1"/>
    </source>
</evidence>
<dbReference type="PANTHER" id="PTHR45953:SF1">
    <property type="entry name" value="IDURONATE 2-SULFATASE"/>
    <property type="match status" value="1"/>
</dbReference>
<evidence type="ECO:0000256" key="1">
    <source>
        <dbReference type="ARBA" id="ARBA00022723"/>
    </source>
</evidence>
<sequence>MNQNTTAPRNNNRPNVLFISVDQWPAHLFGFAGNQTIETPTIDNLARSGICYSSAYTECPICIPARRSMMTGTSPRTHGDRIFQPTLPMPALPTLAQVFTQAGYQTQAIGKLHAYPPRDRIGFEEAFIAEEGRSHLGGVDDYEIFLAEQGYAGQQFMHGMSNNEYSWRTWHLDEHLHVTNWITATAAKNIRRRDPTRPGFWHVSYTQPHPPITPLQSYLDRYRHRQMETPVASDWSHQALTPWAVKMAQPMWGKLTPVQHADMRRAFYAQCTHIDHQLRLLIGTLREEGILDNTIILFTSDHGDMLGDHGLYAKRFLYQGSIQVPMILVDRAGSHESSRNTVDNRLVALQDIMPTLLSLCDIPVPESCDGFPMTGTQKRQTLYCESMEGPRASRMITDGQYKLLWYPAGNHFQLFDVVEDPGEQNDLFFSPDSLTVIKRLRTQLMSELYGNDLQWLTDGTFVGCDEPPLTIPVNRDLGGQRGIHFPPLATASDPGRVVGFG</sequence>
<gene>
    <name evidence="4" type="ORF">RHD99_13610</name>
</gene>
<accession>A0ABY9S541</accession>
<name>A0ABY9S541_9ENTR</name>
<dbReference type="RefSeq" id="WP_309874477.1">
    <property type="nucleotide sequence ID" value="NZ_CP133838.1"/>
</dbReference>
<feature type="domain" description="Sulfatase N-terminal" evidence="3">
    <location>
        <begin position="14"/>
        <end position="361"/>
    </location>
</feature>
<reference evidence="4 5" key="1">
    <citation type="submission" date="2023-09" db="EMBL/GenBank/DDBJ databases">
        <title>Buttiauxella selenatireducens sp. nov., isolated from the rhizosphere of Cardamine hupingshanesis.</title>
        <authorList>
            <person name="Zhang S."/>
            <person name="Xu Z."/>
            <person name="Wang H."/>
            <person name="Guo Y."/>
        </authorList>
    </citation>
    <scope>NUCLEOTIDE SEQUENCE [LARGE SCALE GENOMIC DNA]</scope>
    <source>
        <strain evidence="4 5">R73</strain>
    </source>
</reference>
<protein>
    <submittedName>
        <fullName evidence="4">Sulfatase-like hydrolase/transferase</fullName>
    </submittedName>
</protein>
<organism evidence="4 5">
    <name type="scientific">Buttiauxella selenatireducens</name>
    <dbReference type="NCBI Taxonomy" id="3073902"/>
    <lineage>
        <taxon>Bacteria</taxon>
        <taxon>Pseudomonadati</taxon>
        <taxon>Pseudomonadota</taxon>
        <taxon>Gammaproteobacteria</taxon>
        <taxon>Enterobacterales</taxon>
        <taxon>Enterobacteriaceae</taxon>
        <taxon>Buttiauxella</taxon>
    </lineage>
</organism>
<dbReference type="Pfam" id="PF00884">
    <property type="entry name" value="Sulfatase"/>
    <property type="match status" value="1"/>
</dbReference>
<dbReference type="Gene3D" id="3.40.720.10">
    <property type="entry name" value="Alkaline Phosphatase, subunit A"/>
    <property type="match status" value="1"/>
</dbReference>
<dbReference type="InterPro" id="IPR017850">
    <property type="entry name" value="Alkaline_phosphatase_core_sf"/>
</dbReference>
<evidence type="ECO:0000256" key="2">
    <source>
        <dbReference type="ARBA" id="ARBA00022801"/>
    </source>
</evidence>
<evidence type="ECO:0000313" key="5">
    <source>
        <dbReference type="Proteomes" id="UP001246690"/>
    </source>
</evidence>
<proteinExistence type="predicted"/>
<keyword evidence="5" id="KW-1185">Reference proteome</keyword>
<keyword evidence="1" id="KW-0479">Metal-binding</keyword>
<dbReference type="InterPro" id="IPR000917">
    <property type="entry name" value="Sulfatase_N"/>
</dbReference>
<dbReference type="PANTHER" id="PTHR45953">
    <property type="entry name" value="IDURONATE 2-SULFATASE"/>
    <property type="match status" value="1"/>
</dbReference>
<dbReference type="Proteomes" id="UP001246690">
    <property type="component" value="Chromosome"/>
</dbReference>
<evidence type="ECO:0000259" key="3">
    <source>
        <dbReference type="Pfam" id="PF00884"/>
    </source>
</evidence>
<keyword evidence="2" id="KW-0378">Hydrolase</keyword>